<reference evidence="3" key="3">
    <citation type="submission" date="2025-08" db="UniProtKB">
        <authorList>
            <consortium name="RefSeq"/>
        </authorList>
    </citation>
    <scope>IDENTIFICATION</scope>
    <source>
        <strain evidence="3">CBS 342.82</strain>
    </source>
</reference>
<proteinExistence type="predicted"/>
<dbReference type="AlphaFoldDB" id="A0A6J3LW62"/>
<evidence type="ECO:0000313" key="3">
    <source>
        <dbReference type="RefSeq" id="XP_033456944.1"/>
    </source>
</evidence>
<name>A0A6J3LW62_9PEZI</name>
<protein>
    <recommendedName>
        <fullName evidence="4">Secreted protein</fullName>
    </recommendedName>
</protein>
<dbReference type="Proteomes" id="UP000504637">
    <property type="component" value="Unplaced"/>
</dbReference>
<dbReference type="RefSeq" id="XP_033456944.1">
    <property type="nucleotide sequence ID" value="XM_033608545.1"/>
</dbReference>
<keyword evidence="1" id="KW-0732">Signal</keyword>
<feature type="chain" id="PRO_5026704464" description="Secreted protein" evidence="1">
    <location>
        <begin position="21"/>
        <end position="136"/>
    </location>
</feature>
<reference evidence="3" key="2">
    <citation type="submission" date="2020-04" db="EMBL/GenBank/DDBJ databases">
        <authorList>
            <consortium name="NCBI Genome Project"/>
        </authorList>
    </citation>
    <scope>NUCLEOTIDE SEQUENCE</scope>
    <source>
        <strain evidence="3">CBS 342.82</strain>
    </source>
</reference>
<dbReference type="PROSITE" id="PS51257">
    <property type="entry name" value="PROKAR_LIPOPROTEIN"/>
    <property type="match status" value="1"/>
</dbReference>
<feature type="signal peptide" evidence="1">
    <location>
        <begin position="1"/>
        <end position="20"/>
    </location>
</feature>
<organism evidence="3">
    <name type="scientific">Dissoconium aciculare CBS 342.82</name>
    <dbReference type="NCBI Taxonomy" id="1314786"/>
    <lineage>
        <taxon>Eukaryota</taxon>
        <taxon>Fungi</taxon>
        <taxon>Dikarya</taxon>
        <taxon>Ascomycota</taxon>
        <taxon>Pezizomycotina</taxon>
        <taxon>Dothideomycetes</taxon>
        <taxon>Dothideomycetidae</taxon>
        <taxon>Mycosphaerellales</taxon>
        <taxon>Dissoconiaceae</taxon>
        <taxon>Dissoconium</taxon>
    </lineage>
</organism>
<accession>A0A6J3LW62</accession>
<keyword evidence="2" id="KW-1185">Reference proteome</keyword>
<evidence type="ECO:0000256" key="1">
    <source>
        <dbReference type="SAM" id="SignalP"/>
    </source>
</evidence>
<gene>
    <name evidence="3" type="ORF">K489DRAFT_434018</name>
</gene>
<evidence type="ECO:0008006" key="4">
    <source>
        <dbReference type="Google" id="ProtNLM"/>
    </source>
</evidence>
<evidence type="ECO:0000313" key="2">
    <source>
        <dbReference type="Proteomes" id="UP000504637"/>
    </source>
</evidence>
<dbReference type="OrthoDB" id="3770800at2759"/>
<dbReference type="GeneID" id="54366345"/>
<sequence>MKFTTCVILLTTAFSASVSAIGCYNLRGQQIKASDLIYNSDRACKGYDGKRGAFQGTFGPGETKSVCVNIGDDRVDMQVQNQNRGASFDLNDNDCAKELASVVTRCQGSVAAGDSVGGEFQNAGWWFRVDPNNGNC</sequence>
<reference evidence="3" key="1">
    <citation type="submission" date="2020-01" db="EMBL/GenBank/DDBJ databases">
        <authorList>
            <consortium name="DOE Joint Genome Institute"/>
            <person name="Haridas S."/>
            <person name="Albert R."/>
            <person name="Binder M."/>
            <person name="Bloem J."/>
            <person name="Labutti K."/>
            <person name="Salamov A."/>
            <person name="Andreopoulos B."/>
            <person name="Baker S.E."/>
            <person name="Barry K."/>
            <person name="Bills G."/>
            <person name="Bluhm B.H."/>
            <person name="Cannon C."/>
            <person name="Castanera R."/>
            <person name="Culley D.E."/>
            <person name="Daum C."/>
            <person name="Ezra D."/>
            <person name="Gonzalez J.B."/>
            <person name="Henrissat B."/>
            <person name="Kuo A."/>
            <person name="Liang C."/>
            <person name="Lipzen A."/>
            <person name="Lutzoni F."/>
            <person name="Magnuson J."/>
            <person name="Mondo S."/>
            <person name="Nolan M."/>
            <person name="Ohm R."/>
            <person name="Pangilinan J."/>
            <person name="Park H.-J."/>
            <person name="Ramirez L."/>
            <person name="Alfaro M."/>
            <person name="Sun H."/>
            <person name="Tritt A."/>
            <person name="Yoshinaga Y."/>
            <person name="Zwiers L.-H."/>
            <person name="Turgeon B.G."/>
            <person name="Goodwin S.B."/>
            <person name="Spatafora J.W."/>
            <person name="Crous P.W."/>
            <person name="Grigoriev I.V."/>
        </authorList>
    </citation>
    <scope>NUCLEOTIDE SEQUENCE</scope>
    <source>
        <strain evidence="3">CBS 342.82</strain>
    </source>
</reference>